<name>A0A537KE27_9BACT</name>
<evidence type="ECO:0000259" key="4">
    <source>
        <dbReference type="Pfam" id="PF00496"/>
    </source>
</evidence>
<evidence type="ECO:0000256" key="1">
    <source>
        <dbReference type="ARBA" id="ARBA00005695"/>
    </source>
</evidence>
<dbReference type="InterPro" id="IPR000914">
    <property type="entry name" value="SBP_5_dom"/>
</dbReference>
<evidence type="ECO:0000313" key="6">
    <source>
        <dbReference type="Proteomes" id="UP000318509"/>
    </source>
</evidence>
<sequence>MRTAPRASWGVGVALLIIALAGSGGGAATRGGALTVGLDQDPPTIDPHASPSAVTYQITSSVLENLLFQGTDGKIVPWLATGYRVSPDGKSFTFTLRKDVTFTDGAPLTAAAVKWNFDRIVDPNFKAGGALVALTGYTGSKVIDEHTVQVNFKQAYAPFLSYAAGSTLAMVSPKTTPTQGDAVNQKPVGSGPYVVTEYAQKDHITIARNADYDRKAPWSDHQGPPYLDRIVFKIIPEPGTRVATIESGETQMISALNAPAAVLGRLERNKGLRVERVPYPGAPRIWLLNVTAPPTNDLRVRQALNFGVNRAAFVESVYKGLGRPACAPLTQAMLADPSLCAAYPYNPQKAAQLLDEAGWKMGPNNIRMKDGKPLVILINSINYGAGNLPEIELLQGQLLQLGIDARLKSQARPPWYEDNYHCATNGPVMFLRSTDWDGLYALFDSATVHTNFNWSCYSNPEVDRLITEGKAVFDPAKRREVYLRLEKILVEQAVTVPLVDEFSVWVLHGNVRGLRFNYSAYPVLSDVSIGK</sequence>
<dbReference type="GO" id="GO:1904680">
    <property type="term" value="F:peptide transmembrane transporter activity"/>
    <property type="evidence" value="ECO:0007669"/>
    <property type="project" value="TreeGrafter"/>
</dbReference>
<dbReference type="InterPro" id="IPR030678">
    <property type="entry name" value="Peptide/Ni-bd"/>
</dbReference>
<dbReference type="PANTHER" id="PTHR30290:SF9">
    <property type="entry name" value="OLIGOPEPTIDE-BINDING PROTEIN APPA"/>
    <property type="match status" value="1"/>
</dbReference>
<feature type="domain" description="Solute-binding protein family 5" evidence="4">
    <location>
        <begin position="74"/>
        <end position="416"/>
    </location>
</feature>
<dbReference type="PANTHER" id="PTHR30290">
    <property type="entry name" value="PERIPLASMIC BINDING COMPONENT OF ABC TRANSPORTER"/>
    <property type="match status" value="1"/>
</dbReference>
<dbReference type="GO" id="GO:0043190">
    <property type="term" value="C:ATP-binding cassette (ABC) transporter complex"/>
    <property type="evidence" value="ECO:0007669"/>
    <property type="project" value="InterPro"/>
</dbReference>
<organism evidence="5 6">
    <name type="scientific">Candidatus Segetimicrobium genomatis</name>
    <dbReference type="NCBI Taxonomy" id="2569760"/>
    <lineage>
        <taxon>Bacteria</taxon>
        <taxon>Bacillati</taxon>
        <taxon>Candidatus Sysuimicrobiota</taxon>
        <taxon>Candidatus Sysuimicrobiia</taxon>
        <taxon>Candidatus Sysuimicrobiales</taxon>
        <taxon>Candidatus Segetimicrobiaceae</taxon>
        <taxon>Candidatus Segetimicrobium</taxon>
    </lineage>
</organism>
<evidence type="ECO:0000256" key="2">
    <source>
        <dbReference type="ARBA" id="ARBA00022448"/>
    </source>
</evidence>
<evidence type="ECO:0000313" key="5">
    <source>
        <dbReference type="EMBL" id="TMI94040.1"/>
    </source>
</evidence>
<gene>
    <name evidence="5" type="ORF">E6H00_00335</name>
</gene>
<dbReference type="SUPFAM" id="SSF53850">
    <property type="entry name" value="Periplasmic binding protein-like II"/>
    <property type="match status" value="1"/>
</dbReference>
<comment type="similarity">
    <text evidence="1">Belongs to the bacterial solute-binding protein 5 family.</text>
</comment>
<keyword evidence="2" id="KW-0813">Transport</keyword>
<protein>
    <recommendedName>
        <fullName evidence="4">Solute-binding protein family 5 domain-containing protein</fullName>
    </recommendedName>
</protein>
<dbReference type="GO" id="GO:0042597">
    <property type="term" value="C:periplasmic space"/>
    <property type="evidence" value="ECO:0007669"/>
    <property type="project" value="UniProtKB-ARBA"/>
</dbReference>
<keyword evidence="3" id="KW-0732">Signal</keyword>
<dbReference type="GO" id="GO:0015833">
    <property type="term" value="P:peptide transport"/>
    <property type="evidence" value="ECO:0007669"/>
    <property type="project" value="TreeGrafter"/>
</dbReference>
<reference evidence="5 6" key="1">
    <citation type="journal article" date="2019" name="Nat. Microbiol.">
        <title>Mediterranean grassland soil C-N compound turnover is dependent on rainfall and depth, and is mediated by genomically divergent microorganisms.</title>
        <authorList>
            <person name="Diamond S."/>
            <person name="Andeer P.F."/>
            <person name="Li Z."/>
            <person name="Crits-Christoph A."/>
            <person name="Burstein D."/>
            <person name="Anantharaman K."/>
            <person name="Lane K.R."/>
            <person name="Thomas B.C."/>
            <person name="Pan C."/>
            <person name="Northen T.R."/>
            <person name="Banfield J.F."/>
        </authorList>
    </citation>
    <scope>NUCLEOTIDE SEQUENCE [LARGE SCALE GENOMIC DNA]</scope>
    <source>
        <strain evidence="5">NP_3</strain>
    </source>
</reference>
<dbReference type="Pfam" id="PF00496">
    <property type="entry name" value="SBP_bac_5"/>
    <property type="match status" value="1"/>
</dbReference>
<dbReference type="Proteomes" id="UP000318509">
    <property type="component" value="Unassembled WGS sequence"/>
</dbReference>
<dbReference type="InterPro" id="IPR039424">
    <property type="entry name" value="SBP_5"/>
</dbReference>
<dbReference type="Gene3D" id="3.40.190.10">
    <property type="entry name" value="Periplasmic binding protein-like II"/>
    <property type="match status" value="1"/>
</dbReference>
<comment type="caution">
    <text evidence="5">The sequence shown here is derived from an EMBL/GenBank/DDBJ whole genome shotgun (WGS) entry which is preliminary data.</text>
</comment>
<dbReference type="EMBL" id="VBAK01000011">
    <property type="protein sequence ID" value="TMI94040.1"/>
    <property type="molecule type" value="Genomic_DNA"/>
</dbReference>
<dbReference type="Gene3D" id="3.90.76.10">
    <property type="entry name" value="Dipeptide-binding Protein, Domain 1"/>
    <property type="match status" value="1"/>
</dbReference>
<evidence type="ECO:0000256" key="3">
    <source>
        <dbReference type="ARBA" id="ARBA00022729"/>
    </source>
</evidence>
<proteinExistence type="inferred from homology"/>
<accession>A0A537KE27</accession>
<dbReference type="Gene3D" id="3.10.105.10">
    <property type="entry name" value="Dipeptide-binding Protein, Domain 3"/>
    <property type="match status" value="1"/>
</dbReference>
<dbReference type="PIRSF" id="PIRSF002741">
    <property type="entry name" value="MppA"/>
    <property type="match status" value="1"/>
</dbReference>
<dbReference type="AlphaFoldDB" id="A0A537KE27"/>